<keyword evidence="5" id="KW-1185">Reference proteome</keyword>
<feature type="region of interest" description="Disordered" evidence="1">
    <location>
        <begin position="40"/>
        <end position="59"/>
    </location>
</feature>
<accession>A0ABV6KSW0</accession>
<keyword evidence="2" id="KW-1133">Transmembrane helix</keyword>
<dbReference type="PANTHER" id="PTHR40446:SF2">
    <property type="entry name" value="N-ACETYLGLUCOSAMINE-1-PHOSPHODIESTER ALPHA-N-ACETYLGLUCOSAMINIDASE"/>
    <property type="match status" value="1"/>
</dbReference>
<evidence type="ECO:0000256" key="1">
    <source>
        <dbReference type="SAM" id="MobiDB-lite"/>
    </source>
</evidence>
<evidence type="ECO:0000313" key="4">
    <source>
        <dbReference type="EMBL" id="MFC0476419.1"/>
    </source>
</evidence>
<protein>
    <submittedName>
        <fullName evidence="4">Phosphodiester glycosidase family protein</fullName>
    </submittedName>
</protein>
<gene>
    <name evidence="4" type="ORF">ACFFHF_14495</name>
</gene>
<feature type="domain" description="Phosphodiester glycosidase" evidence="3">
    <location>
        <begin position="129"/>
        <end position="310"/>
    </location>
</feature>
<evidence type="ECO:0000256" key="2">
    <source>
        <dbReference type="SAM" id="Phobius"/>
    </source>
</evidence>
<dbReference type="RefSeq" id="WP_160547374.1">
    <property type="nucleotide sequence ID" value="NZ_JBHLUU010000103.1"/>
</dbReference>
<proteinExistence type="predicted"/>
<sequence length="311" mass="33913">MKKRKRIVTISIVITSVALILYLLADRYLIEHVEVENALVSSETTNSTTTSSETTTTVDETYETDDLSYTSDTKSIEIEKVVTGSGSDQVVYYVADVQLTDSSSLKSGFANNQFGNNIVQVTSEIASNNNAILAINGDYYGFREDGITIRNGQIFRDNPARTGLAFYEDGSMKIYEETETSAEELIAEGVTQTFSFGPALVENSVAIEDFGDVSIDKNFGNRSIEDSNPRTGVGIISENHYVFVVVDGRSEGYSKGLTLGEFAQVFEDLGATEAYNLDGGGSSTMYFMGEVVNNPRGTGEERGVSDIIYIQ</sequence>
<comment type="caution">
    <text evidence="4">The sequence shown here is derived from an EMBL/GenBank/DDBJ whole genome shotgun (WGS) entry which is preliminary data.</text>
</comment>
<name>A0ABV6KSW0_9BACI</name>
<dbReference type="GO" id="GO:0016798">
    <property type="term" value="F:hydrolase activity, acting on glycosyl bonds"/>
    <property type="evidence" value="ECO:0007669"/>
    <property type="project" value="UniProtKB-KW"/>
</dbReference>
<evidence type="ECO:0000313" key="5">
    <source>
        <dbReference type="Proteomes" id="UP001589738"/>
    </source>
</evidence>
<dbReference type="PIRSF" id="PIRSF031512">
    <property type="entry name" value="EpsL"/>
    <property type="match status" value="1"/>
</dbReference>
<reference evidence="4 5" key="1">
    <citation type="submission" date="2024-09" db="EMBL/GenBank/DDBJ databases">
        <authorList>
            <person name="Sun Q."/>
            <person name="Mori K."/>
        </authorList>
    </citation>
    <scope>NUCLEOTIDE SEQUENCE [LARGE SCALE GENOMIC DNA]</scope>
    <source>
        <strain evidence="4 5">CGMCC 1.9126</strain>
    </source>
</reference>
<keyword evidence="4" id="KW-0378">Hydrolase</keyword>
<organism evidence="4 5">
    <name type="scientific">Robertmurraya beringensis</name>
    <dbReference type="NCBI Taxonomy" id="641660"/>
    <lineage>
        <taxon>Bacteria</taxon>
        <taxon>Bacillati</taxon>
        <taxon>Bacillota</taxon>
        <taxon>Bacilli</taxon>
        <taxon>Bacillales</taxon>
        <taxon>Bacillaceae</taxon>
        <taxon>Robertmurraya</taxon>
    </lineage>
</organism>
<feature type="transmembrane region" description="Helical" evidence="2">
    <location>
        <begin position="7"/>
        <end position="25"/>
    </location>
</feature>
<dbReference type="InterPro" id="IPR014565">
    <property type="entry name" value="EpsL_firmicutes"/>
</dbReference>
<evidence type="ECO:0000259" key="3">
    <source>
        <dbReference type="Pfam" id="PF09992"/>
    </source>
</evidence>
<feature type="compositionally biased region" description="Low complexity" evidence="1">
    <location>
        <begin position="41"/>
        <end position="59"/>
    </location>
</feature>
<dbReference type="Pfam" id="PF09992">
    <property type="entry name" value="NAGPA"/>
    <property type="match status" value="1"/>
</dbReference>
<dbReference type="PANTHER" id="PTHR40446">
    <property type="entry name" value="N-ACETYLGLUCOSAMINE-1-PHOSPHODIESTER ALPHA-N-ACETYLGLUCOSAMINIDASE"/>
    <property type="match status" value="1"/>
</dbReference>
<dbReference type="InterPro" id="IPR018711">
    <property type="entry name" value="NAGPA"/>
</dbReference>
<dbReference type="EMBL" id="JBHLUU010000103">
    <property type="protein sequence ID" value="MFC0476419.1"/>
    <property type="molecule type" value="Genomic_DNA"/>
</dbReference>
<keyword evidence="2" id="KW-0812">Transmembrane</keyword>
<dbReference type="Proteomes" id="UP001589738">
    <property type="component" value="Unassembled WGS sequence"/>
</dbReference>
<keyword evidence="2" id="KW-0472">Membrane</keyword>
<keyword evidence="4" id="KW-0326">Glycosidase</keyword>